<gene>
    <name evidence="3" type="ORF">B0T23DRAFT_381896</name>
</gene>
<dbReference type="EMBL" id="JAULSX010000005">
    <property type="protein sequence ID" value="KAK3490504.1"/>
    <property type="molecule type" value="Genomic_DNA"/>
</dbReference>
<evidence type="ECO:0000256" key="1">
    <source>
        <dbReference type="SAM" id="MobiDB-lite"/>
    </source>
</evidence>
<sequence length="102" mass="11143">MLPFGGLYRRHYLPITVHVHGVPSCVGVVSFSVFWALAYGNGNWPDTRIINHQAAALFVSSFSVMSGIVLFTPLGSPPTKSVRSRRSYARRLSRPGVSEPVG</sequence>
<comment type="caution">
    <text evidence="3">The sequence shown here is derived from an EMBL/GenBank/DDBJ whole genome shotgun (WGS) entry which is preliminary data.</text>
</comment>
<accession>A0AAJ0I587</accession>
<proteinExistence type="predicted"/>
<protein>
    <submittedName>
        <fullName evidence="3">Uncharacterized protein</fullName>
    </submittedName>
</protein>
<name>A0AAJ0I587_9PEZI</name>
<dbReference type="RefSeq" id="XP_062691687.1">
    <property type="nucleotide sequence ID" value="XM_062837291.1"/>
</dbReference>
<keyword evidence="2" id="KW-1133">Transmembrane helix</keyword>
<evidence type="ECO:0000313" key="4">
    <source>
        <dbReference type="Proteomes" id="UP001285908"/>
    </source>
</evidence>
<feature type="region of interest" description="Disordered" evidence="1">
    <location>
        <begin position="76"/>
        <end position="102"/>
    </location>
</feature>
<dbReference type="GeneID" id="87874913"/>
<keyword evidence="2" id="KW-0472">Membrane</keyword>
<organism evidence="3 4">
    <name type="scientific">Neurospora hispaniola</name>
    <dbReference type="NCBI Taxonomy" id="588809"/>
    <lineage>
        <taxon>Eukaryota</taxon>
        <taxon>Fungi</taxon>
        <taxon>Dikarya</taxon>
        <taxon>Ascomycota</taxon>
        <taxon>Pezizomycotina</taxon>
        <taxon>Sordariomycetes</taxon>
        <taxon>Sordariomycetidae</taxon>
        <taxon>Sordariales</taxon>
        <taxon>Sordariaceae</taxon>
        <taxon>Neurospora</taxon>
    </lineage>
</organism>
<feature type="compositionally biased region" description="Basic residues" evidence="1">
    <location>
        <begin position="82"/>
        <end position="93"/>
    </location>
</feature>
<feature type="transmembrane region" description="Helical" evidence="2">
    <location>
        <begin position="55"/>
        <end position="76"/>
    </location>
</feature>
<keyword evidence="2" id="KW-0812">Transmembrane</keyword>
<keyword evidence="4" id="KW-1185">Reference proteome</keyword>
<dbReference type="AlphaFoldDB" id="A0AAJ0I587"/>
<dbReference type="Proteomes" id="UP001285908">
    <property type="component" value="Unassembled WGS sequence"/>
</dbReference>
<reference evidence="3 4" key="1">
    <citation type="journal article" date="2023" name="Mol. Phylogenet. Evol.">
        <title>Genome-scale phylogeny and comparative genomics of the fungal order Sordariales.</title>
        <authorList>
            <person name="Hensen N."/>
            <person name="Bonometti L."/>
            <person name="Westerberg I."/>
            <person name="Brannstrom I.O."/>
            <person name="Guillou S."/>
            <person name="Cros-Aarteil S."/>
            <person name="Calhoun S."/>
            <person name="Haridas S."/>
            <person name="Kuo A."/>
            <person name="Mondo S."/>
            <person name="Pangilinan J."/>
            <person name="Riley R."/>
            <person name="LaButti K."/>
            <person name="Andreopoulos B."/>
            <person name="Lipzen A."/>
            <person name="Chen C."/>
            <person name="Yan M."/>
            <person name="Daum C."/>
            <person name="Ng V."/>
            <person name="Clum A."/>
            <person name="Steindorff A."/>
            <person name="Ohm R.A."/>
            <person name="Martin F."/>
            <person name="Silar P."/>
            <person name="Natvig D.O."/>
            <person name="Lalanne C."/>
            <person name="Gautier V."/>
            <person name="Ament-Velasquez S.L."/>
            <person name="Kruys A."/>
            <person name="Hutchinson M.I."/>
            <person name="Powell A.J."/>
            <person name="Barry K."/>
            <person name="Miller A.N."/>
            <person name="Grigoriev I.V."/>
            <person name="Debuchy R."/>
            <person name="Gladieux P."/>
            <person name="Hiltunen Thoren M."/>
            <person name="Johannesson H."/>
        </authorList>
    </citation>
    <scope>NUCLEOTIDE SEQUENCE [LARGE SCALE GENOMIC DNA]</scope>
    <source>
        <strain evidence="3 4">FGSC 10403</strain>
    </source>
</reference>
<evidence type="ECO:0000256" key="2">
    <source>
        <dbReference type="SAM" id="Phobius"/>
    </source>
</evidence>
<feature type="transmembrane region" description="Helical" evidence="2">
    <location>
        <begin position="12"/>
        <end position="35"/>
    </location>
</feature>
<evidence type="ECO:0000313" key="3">
    <source>
        <dbReference type="EMBL" id="KAK3490504.1"/>
    </source>
</evidence>